<feature type="domain" description="MacB-like periplasmic core" evidence="8">
    <location>
        <begin position="21"/>
        <end position="246"/>
    </location>
</feature>
<comment type="caution">
    <text evidence="9">The sequence shown here is derived from an EMBL/GenBank/DDBJ whole genome shotgun (WGS) entry which is preliminary data.</text>
</comment>
<feature type="transmembrane region" description="Helical" evidence="6">
    <location>
        <begin position="382"/>
        <end position="405"/>
    </location>
</feature>
<sequence>MLRNYFLTAWRNLGHNKASAFINIIGLAMSITCSLLIFMFVSYHYSFDGFHPDKDRIYRVFTEFNDETVFYSTGAPSPLGKAFRTDFTYAEKTARIVSYNNAIMSLPQENGTPKFKEEPGIAFTESSFFDIFNFPLVLGSKKNILAAPNEAVVTERIAAKYFGSAQNAIGKTIRFDNKVNFTVTGVLKDLPSNSDTKTEIFVSYNNLRQQNPFTGSDSSWGGVYGGSRCYLLLRPTATLAQVNQALNLTVKKYYKGKDLDVWKFKILPLDQVHFNDTFEGSIDRKYLWALISIGIFLVITACLNFINLATAQALHRSKEIGIRKVMGSLGGQLFWQFMAETAVVTFIAAMVACCLTLIAIPYLNQLLDIDMKGQLLGNPRLLLFLSLLSLVIIFLAGSYPSLVMARFQPAVSLKGKLTERHIGGFSLRRVLVVTQFAISQMLIIGVIVIAGQLRYSTTSDLGFNKETIVMLPVPVPDRAKMSTLQQGLKAIPGIEKLSFCLHAPASLGGNVTGLRFDNRPEEEHWSTNALDVDNEYLSTFGLKLLAGRNFFPSDTAREFVVNETFLKKMNVSNPRDVIGKNLSLGDGSRKGPIVGVVKDFYTNSFHTEIAPICLMPNYYNYINCAVKIKSGTLRQTLAAAAHKWNEVFPEFVYSYEFMDDRIAKFYKQDTVILKLVEVFSLIAVFIGCLGLYGLVSFMAVRRTKEIGIRKLLGAGLQQILWLFGKEFSLLLIIAFVVAAPVAWFVMSRYLEDYKYRIHMGPGVFVLAILSTFIVAMLTVGYRAIRSALANPVKSLRSQ</sequence>
<keyword evidence="3 6" id="KW-0812">Transmembrane</keyword>
<evidence type="ECO:0000313" key="10">
    <source>
        <dbReference type="Proteomes" id="UP000676386"/>
    </source>
</evidence>
<dbReference type="Proteomes" id="UP000676386">
    <property type="component" value="Unassembled WGS sequence"/>
</dbReference>
<dbReference type="RefSeq" id="WP_211973219.1">
    <property type="nucleotide sequence ID" value="NZ_CBFHAM010000003.1"/>
</dbReference>
<dbReference type="Pfam" id="PF02687">
    <property type="entry name" value="FtsX"/>
    <property type="match status" value="2"/>
</dbReference>
<dbReference type="InterPro" id="IPR050250">
    <property type="entry name" value="Macrolide_Exporter_MacB"/>
</dbReference>
<evidence type="ECO:0000256" key="1">
    <source>
        <dbReference type="ARBA" id="ARBA00004651"/>
    </source>
</evidence>
<feature type="domain" description="ABC3 transporter permease C-terminal" evidence="7">
    <location>
        <begin position="292"/>
        <end position="409"/>
    </location>
</feature>
<keyword evidence="10" id="KW-1185">Reference proteome</keyword>
<feature type="transmembrane region" description="Helical" evidence="6">
    <location>
        <begin position="720"/>
        <end position="743"/>
    </location>
</feature>
<feature type="transmembrane region" description="Helical" evidence="6">
    <location>
        <begin position="426"/>
        <end position="450"/>
    </location>
</feature>
<dbReference type="PANTHER" id="PTHR30572">
    <property type="entry name" value="MEMBRANE COMPONENT OF TRANSPORTER-RELATED"/>
    <property type="match status" value="1"/>
</dbReference>
<dbReference type="EMBL" id="JAGTXB010000005">
    <property type="protein sequence ID" value="MBS0028105.1"/>
    <property type="molecule type" value="Genomic_DNA"/>
</dbReference>
<evidence type="ECO:0000259" key="7">
    <source>
        <dbReference type="Pfam" id="PF02687"/>
    </source>
</evidence>
<dbReference type="PANTHER" id="PTHR30572:SF18">
    <property type="entry name" value="ABC-TYPE MACROLIDE FAMILY EXPORT SYSTEM PERMEASE COMPONENT 2"/>
    <property type="match status" value="1"/>
</dbReference>
<organism evidence="9 10">
    <name type="scientific">Chitinophaga hostae</name>
    <dbReference type="NCBI Taxonomy" id="2831022"/>
    <lineage>
        <taxon>Bacteria</taxon>
        <taxon>Pseudomonadati</taxon>
        <taxon>Bacteroidota</taxon>
        <taxon>Chitinophagia</taxon>
        <taxon>Chitinophagales</taxon>
        <taxon>Chitinophagaceae</taxon>
        <taxon>Chitinophaga</taxon>
    </lineage>
</organism>
<keyword evidence="2" id="KW-1003">Cell membrane</keyword>
<feature type="domain" description="ABC3 transporter permease C-terminal" evidence="7">
    <location>
        <begin position="678"/>
        <end position="786"/>
    </location>
</feature>
<evidence type="ECO:0000256" key="4">
    <source>
        <dbReference type="ARBA" id="ARBA00022989"/>
    </source>
</evidence>
<feature type="domain" description="MacB-like periplasmic core" evidence="8">
    <location>
        <begin position="441"/>
        <end position="640"/>
    </location>
</feature>
<feature type="transmembrane region" description="Helical" evidence="6">
    <location>
        <begin position="763"/>
        <end position="784"/>
    </location>
</feature>
<feature type="transmembrane region" description="Helical" evidence="6">
    <location>
        <begin position="21"/>
        <end position="45"/>
    </location>
</feature>
<dbReference type="InterPro" id="IPR025857">
    <property type="entry name" value="MacB_PCD"/>
</dbReference>
<keyword evidence="4 6" id="KW-1133">Transmembrane helix</keyword>
<comment type="subcellular location">
    <subcellularLocation>
        <location evidence="1">Cell membrane</location>
        <topology evidence="1">Multi-pass membrane protein</topology>
    </subcellularLocation>
</comment>
<gene>
    <name evidence="9" type="ORF">KE626_12375</name>
</gene>
<keyword evidence="5 6" id="KW-0472">Membrane</keyword>
<dbReference type="InterPro" id="IPR003838">
    <property type="entry name" value="ABC3_permease_C"/>
</dbReference>
<evidence type="ECO:0000256" key="2">
    <source>
        <dbReference type="ARBA" id="ARBA00022475"/>
    </source>
</evidence>
<reference evidence="9 10" key="1">
    <citation type="submission" date="2021-04" db="EMBL/GenBank/DDBJ databases">
        <title>Chitinophaga sp. nov., isolated from the rhizosphere soil.</title>
        <authorList>
            <person name="He S."/>
        </authorList>
    </citation>
    <scope>NUCLEOTIDE SEQUENCE [LARGE SCALE GENOMIC DNA]</scope>
    <source>
        <strain evidence="9 10">2R12</strain>
    </source>
</reference>
<evidence type="ECO:0000313" key="9">
    <source>
        <dbReference type="EMBL" id="MBS0028105.1"/>
    </source>
</evidence>
<feature type="transmembrane region" description="Helical" evidence="6">
    <location>
        <begin position="333"/>
        <end position="362"/>
    </location>
</feature>
<feature type="transmembrane region" description="Helical" evidence="6">
    <location>
        <begin position="286"/>
        <end position="308"/>
    </location>
</feature>
<protein>
    <submittedName>
        <fullName evidence="9">ABC transporter permease</fullName>
    </submittedName>
</protein>
<feature type="transmembrane region" description="Helical" evidence="6">
    <location>
        <begin position="678"/>
        <end position="700"/>
    </location>
</feature>
<evidence type="ECO:0000259" key="8">
    <source>
        <dbReference type="Pfam" id="PF12704"/>
    </source>
</evidence>
<evidence type="ECO:0000256" key="5">
    <source>
        <dbReference type="ARBA" id="ARBA00023136"/>
    </source>
</evidence>
<evidence type="ECO:0000256" key="6">
    <source>
        <dbReference type="SAM" id="Phobius"/>
    </source>
</evidence>
<name>A0ABS5IZ16_9BACT</name>
<proteinExistence type="predicted"/>
<accession>A0ABS5IZ16</accession>
<dbReference type="Pfam" id="PF12704">
    <property type="entry name" value="MacB_PCD"/>
    <property type="match status" value="2"/>
</dbReference>
<evidence type="ECO:0000256" key="3">
    <source>
        <dbReference type="ARBA" id="ARBA00022692"/>
    </source>
</evidence>